<sequence length="912" mass="104556">MDELTELFRTASRQHWCDVKTGNVIKDTFVTCNVLREKGLSEKDKLYKCLYDVCKPVLEDRLDRAVTLKTKQNFSKYLEDNKHYFFHQLKTDITCYCTTRGPKGRCEVLKKMNNKVGKMSAAVFSNLYENSHKGCKHNMCLHKFSPKKRMIKDLDLNELQFFLLECDKYINKCLPSLIEIVNLRNRICHPTHTESAEDLQLLWEPLKNHTLNLYTGFFDNQQIVLAIHNIQDSTTLTPCELQNLRKEITNSQKKVQDTFEMFMDIKTKESEICVTTGLSCSKHHIESPQPITRQEKDHSESLSGSWLNKHVICCDGRMVNIDSSQIMSIASNTNNFLRDIRSKDQNDLSRYLHSIIPNKDKEFEILLTFSTLLKLSLIKPEDWLLVVIEHQHEMACYMLLAYMAGHDTKKEDAINLALKMATGKGDKHITNMICWFVIREFVRYLAFKIDNILDIWPAVVCKNMNCHESILCSKEVVIVVETMQSSKNFPLKFWNIQIEYLSQASVNEIEKKSTEQACKNKHFRVSADDCFPEKFEIDGNLASELFEKHSKLTLICKSMYTLKDRAKVNRPCLQLFCRRKGFIPIKENHFPKFICSVRTDILEGEPVLGGILRTGEQIKSRYYAGTLGGFVKVLGDITFLTCAHVVVHEDILIANKLKIPDNEAIYIDCVPSPSNSNNQFPCGKVRYIEFKTDRGGETSIDASLIALTEGTTIDNDDFIANIRSNKHSFNLLGMKSPFLNDNCLNYKKMFYGRHFCQFYNVTIGATSGIAVNASNLFLNEDTDEGTYIDLKDIMHTYNNIVQSENQHNAHPSILSRAEPVFSSNAHTQERRLRHVDNERTARRLRRCMYNQIAVTHIPFQPGDSGTCVYVCDNSLKAYGCIGMAIANYPGPDGGAILTPMTEILKTFHVDIK</sequence>
<name>A0A6J8EPH9_MYTCO</name>
<organism evidence="1 2">
    <name type="scientific">Mytilus coruscus</name>
    <name type="common">Sea mussel</name>
    <dbReference type="NCBI Taxonomy" id="42192"/>
    <lineage>
        <taxon>Eukaryota</taxon>
        <taxon>Metazoa</taxon>
        <taxon>Spiralia</taxon>
        <taxon>Lophotrochozoa</taxon>
        <taxon>Mollusca</taxon>
        <taxon>Bivalvia</taxon>
        <taxon>Autobranchia</taxon>
        <taxon>Pteriomorphia</taxon>
        <taxon>Mytilida</taxon>
        <taxon>Mytiloidea</taxon>
        <taxon>Mytilidae</taxon>
        <taxon>Mytilinae</taxon>
        <taxon>Mytilus</taxon>
    </lineage>
</organism>
<dbReference type="OrthoDB" id="6117915at2759"/>
<evidence type="ECO:0000313" key="2">
    <source>
        <dbReference type="Proteomes" id="UP000507470"/>
    </source>
</evidence>
<dbReference type="EMBL" id="CACVKT020009540">
    <property type="protein sequence ID" value="CAC5422287.1"/>
    <property type="molecule type" value="Genomic_DNA"/>
</dbReference>
<keyword evidence="2" id="KW-1185">Reference proteome</keyword>
<dbReference type="AlphaFoldDB" id="A0A6J8EPH9"/>
<accession>A0A6J8EPH9</accession>
<evidence type="ECO:0000313" key="1">
    <source>
        <dbReference type="EMBL" id="CAC5422287.1"/>
    </source>
</evidence>
<dbReference type="Proteomes" id="UP000507470">
    <property type="component" value="Unassembled WGS sequence"/>
</dbReference>
<reference evidence="1 2" key="1">
    <citation type="submission" date="2020-06" db="EMBL/GenBank/DDBJ databases">
        <authorList>
            <person name="Li R."/>
            <person name="Bekaert M."/>
        </authorList>
    </citation>
    <scope>NUCLEOTIDE SEQUENCE [LARGE SCALE GENOMIC DNA]</scope>
    <source>
        <strain evidence="2">wild</strain>
    </source>
</reference>
<protein>
    <submittedName>
        <fullName evidence="1">Uncharacterized protein</fullName>
    </submittedName>
</protein>
<gene>
    <name evidence="1" type="ORF">MCOR_54344</name>
</gene>
<proteinExistence type="predicted"/>